<dbReference type="GO" id="GO:0003700">
    <property type="term" value="F:DNA-binding transcription factor activity"/>
    <property type="evidence" value="ECO:0007669"/>
    <property type="project" value="InterPro"/>
</dbReference>
<keyword evidence="1" id="KW-0805">Transcription regulation</keyword>
<keyword evidence="2" id="KW-0238">DNA-binding</keyword>
<dbReference type="PROSITE" id="PS01117">
    <property type="entry name" value="HTH_MARR_1"/>
    <property type="match status" value="1"/>
</dbReference>
<dbReference type="Proteomes" id="UP000737113">
    <property type="component" value="Unassembled WGS sequence"/>
</dbReference>
<dbReference type="PRINTS" id="PR00598">
    <property type="entry name" value="HTHMARR"/>
</dbReference>
<dbReference type="SUPFAM" id="SSF46785">
    <property type="entry name" value="Winged helix' DNA-binding domain"/>
    <property type="match status" value="1"/>
</dbReference>
<dbReference type="SMART" id="SM00347">
    <property type="entry name" value="HTH_MARR"/>
    <property type="match status" value="1"/>
</dbReference>
<protein>
    <submittedName>
        <fullName evidence="5">MarR family transcriptional regulator</fullName>
    </submittedName>
</protein>
<evidence type="ECO:0000313" key="5">
    <source>
        <dbReference type="EMBL" id="NMH64610.1"/>
    </source>
</evidence>
<dbReference type="RefSeq" id="WP_169563272.1">
    <property type="nucleotide sequence ID" value="NZ_JAAXYH010000002.1"/>
</dbReference>
<name>A0A972JJ04_9GAMM</name>
<keyword evidence="6" id="KW-1185">Reference proteome</keyword>
<proteinExistence type="predicted"/>
<organism evidence="5 6">
    <name type="scientific">Shewanella salipaludis</name>
    <dbReference type="NCBI Taxonomy" id="2723052"/>
    <lineage>
        <taxon>Bacteria</taxon>
        <taxon>Pseudomonadati</taxon>
        <taxon>Pseudomonadota</taxon>
        <taxon>Gammaproteobacteria</taxon>
        <taxon>Alteromonadales</taxon>
        <taxon>Shewanellaceae</taxon>
        <taxon>Shewanella</taxon>
    </lineage>
</organism>
<dbReference type="GO" id="GO:0003677">
    <property type="term" value="F:DNA binding"/>
    <property type="evidence" value="ECO:0007669"/>
    <property type="project" value="UniProtKB-KW"/>
</dbReference>
<dbReference type="Gene3D" id="1.10.10.10">
    <property type="entry name" value="Winged helix-like DNA-binding domain superfamily/Winged helix DNA-binding domain"/>
    <property type="match status" value="1"/>
</dbReference>
<keyword evidence="3" id="KW-0804">Transcription</keyword>
<evidence type="ECO:0000259" key="4">
    <source>
        <dbReference type="PROSITE" id="PS50995"/>
    </source>
</evidence>
<dbReference type="PANTHER" id="PTHR42756">
    <property type="entry name" value="TRANSCRIPTIONAL REGULATOR, MARR"/>
    <property type="match status" value="1"/>
</dbReference>
<dbReference type="InterPro" id="IPR023187">
    <property type="entry name" value="Tscrpt_reg_MarR-type_CS"/>
</dbReference>
<evidence type="ECO:0000256" key="2">
    <source>
        <dbReference type="ARBA" id="ARBA00023125"/>
    </source>
</evidence>
<dbReference type="PROSITE" id="PS50995">
    <property type="entry name" value="HTH_MARR_2"/>
    <property type="match status" value="1"/>
</dbReference>
<feature type="domain" description="HTH marR-type" evidence="4">
    <location>
        <begin position="26"/>
        <end position="161"/>
    </location>
</feature>
<dbReference type="InterPro" id="IPR036388">
    <property type="entry name" value="WH-like_DNA-bd_sf"/>
</dbReference>
<gene>
    <name evidence="5" type="ORF">HC757_05440</name>
</gene>
<dbReference type="AlphaFoldDB" id="A0A972JJ04"/>
<dbReference type="PANTHER" id="PTHR42756:SF1">
    <property type="entry name" value="TRANSCRIPTIONAL REPRESSOR OF EMRAB OPERON"/>
    <property type="match status" value="1"/>
</dbReference>
<dbReference type="InterPro" id="IPR000835">
    <property type="entry name" value="HTH_MarR-typ"/>
</dbReference>
<evidence type="ECO:0000313" key="6">
    <source>
        <dbReference type="Proteomes" id="UP000737113"/>
    </source>
</evidence>
<dbReference type="EMBL" id="JAAXYH010000002">
    <property type="protein sequence ID" value="NMH64610.1"/>
    <property type="molecule type" value="Genomic_DNA"/>
</dbReference>
<accession>A0A972JJ04</accession>
<evidence type="ECO:0000256" key="1">
    <source>
        <dbReference type="ARBA" id="ARBA00023015"/>
    </source>
</evidence>
<dbReference type="Pfam" id="PF01047">
    <property type="entry name" value="MarR"/>
    <property type="match status" value="1"/>
</dbReference>
<evidence type="ECO:0000256" key="3">
    <source>
        <dbReference type="ARBA" id="ARBA00023163"/>
    </source>
</evidence>
<comment type="caution">
    <text evidence="5">The sequence shown here is derived from an EMBL/GenBank/DDBJ whole genome shotgun (WGS) entry which is preliminary data.</text>
</comment>
<reference evidence="5" key="1">
    <citation type="submission" date="2020-04" db="EMBL/GenBank/DDBJ databases">
        <title>Description of Shewanella salipaludis sp. nov., isolated from a salt marsh.</title>
        <authorList>
            <person name="Park S."/>
            <person name="Yoon J.-H."/>
        </authorList>
    </citation>
    <scope>NUCLEOTIDE SEQUENCE</scope>
    <source>
        <strain evidence="5">SHSM-M6</strain>
    </source>
</reference>
<dbReference type="InterPro" id="IPR036390">
    <property type="entry name" value="WH_DNA-bd_sf"/>
</dbReference>
<sequence length="164" mass="18279">MTDKADDIDILVAQWQQQGVSDDLQPMAIFGRFARLAKHIEAEILRCHSGLGLGQGEFDVLATLRRNGAPYTLSPSHLYQSMMLSSGAMTSRLDRLAQKGLIERQHSTEDRRAVHVSLSDAGKVLIDRALPVHMALFESLLADMGSEERGQLNLLLKQWLGHFE</sequence>